<protein>
    <submittedName>
        <fullName evidence="2">Uncharacterized protein</fullName>
    </submittedName>
</protein>
<comment type="caution">
    <text evidence="2">The sequence shown here is derived from an EMBL/GenBank/DDBJ whole genome shotgun (WGS) entry which is preliminary data.</text>
</comment>
<keyword evidence="3" id="KW-1185">Reference proteome</keyword>
<proteinExistence type="predicted"/>
<dbReference type="EMBL" id="BMIJ01000001">
    <property type="protein sequence ID" value="GGB80684.1"/>
    <property type="molecule type" value="Genomic_DNA"/>
</dbReference>
<evidence type="ECO:0000313" key="3">
    <source>
        <dbReference type="Proteomes" id="UP000629025"/>
    </source>
</evidence>
<feature type="chain" id="PRO_5045950342" evidence="1">
    <location>
        <begin position="24"/>
        <end position="86"/>
    </location>
</feature>
<feature type="signal peptide" evidence="1">
    <location>
        <begin position="1"/>
        <end position="23"/>
    </location>
</feature>
<evidence type="ECO:0000256" key="1">
    <source>
        <dbReference type="SAM" id="SignalP"/>
    </source>
</evidence>
<organism evidence="2 3">
    <name type="scientific">Marinobacterium zhoushanense</name>
    <dbReference type="NCBI Taxonomy" id="1679163"/>
    <lineage>
        <taxon>Bacteria</taxon>
        <taxon>Pseudomonadati</taxon>
        <taxon>Pseudomonadota</taxon>
        <taxon>Gammaproteobacteria</taxon>
        <taxon>Oceanospirillales</taxon>
        <taxon>Oceanospirillaceae</taxon>
        <taxon>Marinobacterium</taxon>
    </lineage>
</organism>
<gene>
    <name evidence="2" type="ORF">GCM10011352_02980</name>
</gene>
<evidence type="ECO:0000313" key="2">
    <source>
        <dbReference type="EMBL" id="GGB80684.1"/>
    </source>
</evidence>
<reference evidence="3" key="1">
    <citation type="journal article" date="2019" name="Int. J. Syst. Evol. Microbiol.">
        <title>The Global Catalogue of Microorganisms (GCM) 10K type strain sequencing project: providing services to taxonomists for standard genome sequencing and annotation.</title>
        <authorList>
            <consortium name="The Broad Institute Genomics Platform"/>
            <consortium name="The Broad Institute Genome Sequencing Center for Infectious Disease"/>
            <person name="Wu L."/>
            <person name="Ma J."/>
        </authorList>
    </citation>
    <scope>NUCLEOTIDE SEQUENCE [LARGE SCALE GENOMIC DNA]</scope>
    <source>
        <strain evidence="3">CGMCC 1.15341</strain>
    </source>
</reference>
<name>A0ABQ1JXT4_9GAMM</name>
<accession>A0ABQ1JXT4</accession>
<dbReference type="Proteomes" id="UP000629025">
    <property type="component" value="Unassembled WGS sequence"/>
</dbReference>
<dbReference type="RefSeq" id="WP_188745333.1">
    <property type="nucleotide sequence ID" value="NZ_BMIJ01000001.1"/>
</dbReference>
<keyword evidence="1" id="KW-0732">Signal</keyword>
<sequence>MFKVKTALATALCALALSAPAFASHCPVDAKSIDAALTKMELSDEVKAEVQALRDEGMKQHEAGKHHDAEKTLAQAMRMLLDSVSM</sequence>